<accession>A0A7E4V0G5</accession>
<organism evidence="2 3">
    <name type="scientific">Panagrellus redivivus</name>
    <name type="common">Microworm</name>
    <dbReference type="NCBI Taxonomy" id="6233"/>
    <lineage>
        <taxon>Eukaryota</taxon>
        <taxon>Metazoa</taxon>
        <taxon>Ecdysozoa</taxon>
        <taxon>Nematoda</taxon>
        <taxon>Chromadorea</taxon>
        <taxon>Rhabditida</taxon>
        <taxon>Tylenchina</taxon>
        <taxon>Panagrolaimomorpha</taxon>
        <taxon>Panagrolaimoidea</taxon>
        <taxon>Panagrolaimidae</taxon>
        <taxon>Panagrellus</taxon>
    </lineage>
</organism>
<sequence length="121" mass="12561">MNNMLIVATFLLLAGANAQFAAWPATSYSPFYDALFRAASQPVLAAPSGIGMRAPAIPIPAPIPVPVAMAAPMPMPMFAPPPPPVFAPPAVIFAPSAGYYTPKAVPAGPFNPLAVRYGRRS</sequence>
<protein>
    <submittedName>
        <fullName evidence="3">Secretory calcium-binding phosphoprotein 7</fullName>
    </submittedName>
</protein>
<keyword evidence="2" id="KW-1185">Reference proteome</keyword>
<reference evidence="2" key="1">
    <citation type="journal article" date="2013" name="Genetics">
        <title>The draft genome and transcriptome of Panagrellus redivivus are shaped by the harsh demands of a free-living lifestyle.</title>
        <authorList>
            <person name="Srinivasan J."/>
            <person name="Dillman A.R."/>
            <person name="Macchietto M.G."/>
            <person name="Heikkinen L."/>
            <person name="Lakso M."/>
            <person name="Fracchia K.M."/>
            <person name="Antoshechkin I."/>
            <person name="Mortazavi A."/>
            <person name="Wong G."/>
            <person name="Sternberg P.W."/>
        </authorList>
    </citation>
    <scope>NUCLEOTIDE SEQUENCE [LARGE SCALE GENOMIC DNA]</scope>
    <source>
        <strain evidence="2">MT8872</strain>
    </source>
</reference>
<keyword evidence="1" id="KW-0732">Signal</keyword>
<evidence type="ECO:0000256" key="1">
    <source>
        <dbReference type="SAM" id="SignalP"/>
    </source>
</evidence>
<dbReference type="Proteomes" id="UP000492821">
    <property type="component" value="Unassembled WGS sequence"/>
</dbReference>
<reference evidence="3" key="2">
    <citation type="submission" date="2020-10" db="UniProtKB">
        <authorList>
            <consortium name="WormBaseParasite"/>
        </authorList>
    </citation>
    <scope>IDENTIFICATION</scope>
</reference>
<dbReference type="WBParaSite" id="Pan_g14902.t1">
    <property type="protein sequence ID" value="Pan_g14902.t1"/>
    <property type="gene ID" value="Pan_g14902"/>
</dbReference>
<feature type="chain" id="PRO_5028821359" evidence="1">
    <location>
        <begin position="19"/>
        <end position="121"/>
    </location>
</feature>
<feature type="signal peptide" evidence="1">
    <location>
        <begin position="1"/>
        <end position="18"/>
    </location>
</feature>
<evidence type="ECO:0000313" key="3">
    <source>
        <dbReference type="WBParaSite" id="Pan_g14902.t1"/>
    </source>
</evidence>
<dbReference type="AlphaFoldDB" id="A0A7E4V0G5"/>
<evidence type="ECO:0000313" key="2">
    <source>
        <dbReference type="Proteomes" id="UP000492821"/>
    </source>
</evidence>
<name>A0A7E4V0G5_PANRE</name>
<proteinExistence type="predicted"/>